<comment type="caution">
    <text evidence="1">The sequence shown here is derived from an EMBL/GenBank/DDBJ whole genome shotgun (WGS) entry which is preliminary data.</text>
</comment>
<dbReference type="Gramene" id="mRNA:HanXRQr2_Chr17g0809901">
    <property type="protein sequence ID" value="CDS:HanXRQr2_Chr17g0809901.1"/>
    <property type="gene ID" value="HanXRQr2_Chr17g0809901"/>
</dbReference>
<protein>
    <submittedName>
        <fullName evidence="1">Uncharacterized protein</fullName>
    </submittedName>
</protein>
<dbReference type="EMBL" id="MNCJ02000332">
    <property type="protein sequence ID" value="KAF5756039.1"/>
    <property type="molecule type" value="Genomic_DNA"/>
</dbReference>
<dbReference type="Proteomes" id="UP000215914">
    <property type="component" value="Unassembled WGS sequence"/>
</dbReference>
<name>A0A9K3GVS1_HELAN</name>
<organism evidence="1 2">
    <name type="scientific">Helianthus annuus</name>
    <name type="common">Common sunflower</name>
    <dbReference type="NCBI Taxonomy" id="4232"/>
    <lineage>
        <taxon>Eukaryota</taxon>
        <taxon>Viridiplantae</taxon>
        <taxon>Streptophyta</taxon>
        <taxon>Embryophyta</taxon>
        <taxon>Tracheophyta</taxon>
        <taxon>Spermatophyta</taxon>
        <taxon>Magnoliopsida</taxon>
        <taxon>eudicotyledons</taxon>
        <taxon>Gunneridae</taxon>
        <taxon>Pentapetalae</taxon>
        <taxon>asterids</taxon>
        <taxon>campanulids</taxon>
        <taxon>Asterales</taxon>
        <taxon>Asteraceae</taxon>
        <taxon>Asteroideae</taxon>
        <taxon>Heliantheae alliance</taxon>
        <taxon>Heliantheae</taxon>
        <taxon>Helianthus</taxon>
    </lineage>
</organism>
<keyword evidence="2" id="KW-1185">Reference proteome</keyword>
<reference evidence="1" key="1">
    <citation type="journal article" date="2017" name="Nature">
        <title>The sunflower genome provides insights into oil metabolism, flowering and Asterid evolution.</title>
        <authorList>
            <person name="Badouin H."/>
            <person name="Gouzy J."/>
            <person name="Grassa C.J."/>
            <person name="Murat F."/>
            <person name="Staton S.E."/>
            <person name="Cottret L."/>
            <person name="Lelandais-Briere C."/>
            <person name="Owens G.L."/>
            <person name="Carrere S."/>
            <person name="Mayjonade B."/>
            <person name="Legrand L."/>
            <person name="Gill N."/>
            <person name="Kane N.C."/>
            <person name="Bowers J.E."/>
            <person name="Hubner S."/>
            <person name="Bellec A."/>
            <person name="Berard A."/>
            <person name="Berges H."/>
            <person name="Blanchet N."/>
            <person name="Boniface M.C."/>
            <person name="Brunel D."/>
            <person name="Catrice O."/>
            <person name="Chaidir N."/>
            <person name="Claudel C."/>
            <person name="Donnadieu C."/>
            <person name="Faraut T."/>
            <person name="Fievet G."/>
            <person name="Helmstetter N."/>
            <person name="King M."/>
            <person name="Knapp S.J."/>
            <person name="Lai Z."/>
            <person name="Le Paslier M.C."/>
            <person name="Lippi Y."/>
            <person name="Lorenzon L."/>
            <person name="Mandel J.R."/>
            <person name="Marage G."/>
            <person name="Marchand G."/>
            <person name="Marquand E."/>
            <person name="Bret-Mestries E."/>
            <person name="Morien E."/>
            <person name="Nambeesan S."/>
            <person name="Nguyen T."/>
            <person name="Pegot-Espagnet P."/>
            <person name="Pouilly N."/>
            <person name="Raftis F."/>
            <person name="Sallet E."/>
            <person name="Schiex T."/>
            <person name="Thomas J."/>
            <person name="Vandecasteele C."/>
            <person name="Vares D."/>
            <person name="Vear F."/>
            <person name="Vautrin S."/>
            <person name="Crespi M."/>
            <person name="Mangin B."/>
            <person name="Burke J.M."/>
            <person name="Salse J."/>
            <person name="Munos S."/>
            <person name="Vincourt P."/>
            <person name="Rieseberg L.H."/>
            <person name="Langlade N.B."/>
        </authorList>
    </citation>
    <scope>NUCLEOTIDE SEQUENCE</scope>
    <source>
        <tissue evidence="1">Leaves</tissue>
    </source>
</reference>
<sequence>MGSWQQWVRGDGERWLWRWVRGDNRGGCSGGFVKISKIPLVKIGFLDRVRQCDQNDKK</sequence>
<gene>
    <name evidence="1" type="ORF">HanXRQr2_Chr17g0809901</name>
</gene>
<reference evidence="1" key="2">
    <citation type="submission" date="2020-06" db="EMBL/GenBank/DDBJ databases">
        <title>Helianthus annuus Genome sequencing and assembly Release 2.</title>
        <authorList>
            <person name="Gouzy J."/>
            <person name="Langlade N."/>
            <person name="Munos S."/>
        </authorList>
    </citation>
    <scope>NUCLEOTIDE SEQUENCE</scope>
    <source>
        <tissue evidence="1">Leaves</tissue>
    </source>
</reference>
<evidence type="ECO:0000313" key="1">
    <source>
        <dbReference type="EMBL" id="KAF5756039.1"/>
    </source>
</evidence>
<evidence type="ECO:0000313" key="2">
    <source>
        <dbReference type="Proteomes" id="UP000215914"/>
    </source>
</evidence>
<proteinExistence type="predicted"/>
<accession>A0A9K3GVS1</accession>
<dbReference type="AlphaFoldDB" id="A0A9K3GVS1"/>